<evidence type="ECO:0000256" key="8">
    <source>
        <dbReference type="ARBA" id="ARBA00023136"/>
    </source>
</evidence>
<dbReference type="PANTHER" id="PTHR14647">
    <property type="entry name" value="GALACTOSE-3-O-SULFOTRANSFERASE"/>
    <property type="match status" value="1"/>
</dbReference>
<dbReference type="Pfam" id="PF06990">
    <property type="entry name" value="Gal-3-0_sulfotr"/>
    <property type="match status" value="1"/>
</dbReference>
<keyword evidence="5" id="KW-0735">Signal-anchor</keyword>
<dbReference type="Proteomes" id="UP000694865">
    <property type="component" value="Unplaced"/>
</dbReference>
<keyword evidence="6" id="KW-1133">Transmembrane helix</keyword>
<feature type="region of interest" description="Disordered" evidence="10">
    <location>
        <begin position="68"/>
        <end position="95"/>
    </location>
</feature>
<evidence type="ECO:0000313" key="11">
    <source>
        <dbReference type="Proteomes" id="UP000694865"/>
    </source>
</evidence>
<evidence type="ECO:0000256" key="9">
    <source>
        <dbReference type="ARBA" id="ARBA00023180"/>
    </source>
</evidence>
<keyword evidence="9" id="KW-0325">Glycoprotein</keyword>
<gene>
    <name evidence="12" type="primary">LOC100373030</name>
</gene>
<proteinExistence type="inferred from homology"/>
<organism evidence="11 12">
    <name type="scientific">Saccoglossus kowalevskii</name>
    <name type="common">Acorn worm</name>
    <dbReference type="NCBI Taxonomy" id="10224"/>
    <lineage>
        <taxon>Eukaryota</taxon>
        <taxon>Metazoa</taxon>
        <taxon>Hemichordata</taxon>
        <taxon>Enteropneusta</taxon>
        <taxon>Harrimaniidae</taxon>
        <taxon>Saccoglossus</taxon>
    </lineage>
</organism>
<comment type="similarity">
    <text evidence="2">Belongs to the galactose-3-O-sulfotransferase family.</text>
</comment>
<evidence type="ECO:0000256" key="2">
    <source>
        <dbReference type="ARBA" id="ARBA00008124"/>
    </source>
</evidence>
<reference evidence="12" key="1">
    <citation type="submission" date="2025-08" db="UniProtKB">
        <authorList>
            <consortium name="RefSeq"/>
        </authorList>
    </citation>
    <scope>IDENTIFICATION</scope>
    <source>
        <tissue evidence="12">Testes</tissue>
    </source>
</reference>
<protein>
    <submittedName>
        <fullName evidence="12">Galactosylceramide sulfotransferase-like</fullName>
    </submittedName>
</protein>
<dbReference type="InterPro" id="IPR009729">
    <property type="entry name" value="Gal-3-0_sulfotransfrase"/>
</dbReference>
<keyword evidence="8" id="KW-0472">Membrane</keyword>
<name>A0ABM0GSJ5_SACKO</name>
<dbReference type="Gene3D" id="3.40.50.300">
    <property type="entry name" value="P-loop containing nucleotide triphosphate hydrolases"/>
    <property type="match status" value="1"/>
</dbReference>
<keyword evidence="4" id="KW-0812">Transmembrane</keyword>
<dbReference type="PANTHER" id="PTHR14647:SF87">
    <property type="entry name" value="PUTATIVE-RELATED"/>
    <property type="match status" value="1"/>
</dbReference>
<evidence type="ECO:0000313" key="12">
    <source>
        <dbReference type="RefSeq" id="XP_002736439.1"/>
    </source>
</evidence>
<keyword evidence="11" id="KW-1185">Reference proteome</keyword>
<dbReference type="InterPro" id="IPR027417">
    <property type="entry name" value="P-loop_NTPase"/>
</dbReference>
<comment type="subcellular location">
    <subcellularLocation>
        <location evidence="1">Golgi apparatus membrane</location>
        <topology evidence="1">Single-pass type II membrane protein</topology>
    </subcellularLocation>
</comment>
<dbReference type="RefSeq" id="XP_002736439.1">
    <property type="nucleotide sequence ID" value="XM_002736393.1"/>
</dbReference>
<dbReference type="GeneID" id="100373030"/>
<sequence>MEVFEQSRSVRIISTSFDPRDLAKLVRTSHSLIPEEGVLPEFSASERIQRPPVDRGAVPQNTQREGLNIPGFEFSNGIPTQKTKPVATGSISEESRRPSVIEENIVKVSSNQSKCTQVKRIVFIKTHKTGSTTVSSIFDRYGFHNNLSLAMDKRSVQVGGHMFSNQKLFNRTMVENSPLSLEGDRTYDMLTNHVRYYRPEMELVVPNAKYFTVLRDPVRQFESSFGYFGWEEKMEGSSDPLGTFTENLSTHFEQADLPYWWQMKNGQIYDLGLDHSYHDNETAVTQKITEIERELDFVLITEYFDESLVILKQILCWELHYMLYIPNGIRSQKYVYKIKDRSRANIIKWNKADMMLYRHFNRTLWQRIESYGSNFEYDLNEFRRQRQIVTNQCLDGTMSPVRGTPRWSRVNLKRGAPSICYELWKGDATYTKILRERQNKGGIKTDINGRQIKY</sequence>
<evidence type="ECO:0000256" key="5">
    <source>
        <dbReference type="ARBA" id="ARBA00022968"/>
    </source>
</evidence>
<keyword evidence="3" id="KW-0808">Transferase</keyword>
<evidence type="ECO:0000256" key="4">
    <source>
        <dbReference type="ARBA" id="ARBA00022692"/>
    </source>
</evidence>
<evidence type="ECO:0000256" key="7">
    <source>
        <dbReference type="ARBA" id="ARBA00023034"/>
    </source>
</evidence>
<dbReference type="SUPFAM" id="SSF52540">
    <property type="entry name" value="P-loop containing nucleoside triphosphate hydrolases"/>
    <property type="match status" value="1"/>
</dbReference>
<evidence type="ECO:0000256" key="6">
    <source>
        <dbReference type="ARBA" id="ARBA00022989"/>
    </source>
</evidence>
<evidence type="ECO:0000256" key="10">
    <source>
        <dbReference type="SAM" id="MobiDB-lite"/>
    </source>
</evidence>
<accession>A0ABM0GSJ5</accession>
<keyword evidence="7" id="KW-0333">Golgi apparatus</keyword>
<evidence type="ECO:0000256" key="1">
    <source>
        <dbReference type="ARBA" id="ARBA00004323"/>
    </source>
</evidence>
<evidence type="ECO:0000256" key="3">
    <source>
        <dbReference type="ARBA" id="ARBA00022679"/>
    </source>
</evidence>